<organism evidence="1 2">
    <name type="scientific">Suricata suricatta</name>
    <name type="common">Meerkat</name>
    <dbReference type="NCBI Taxonomy" id="37032"/>
    <lineage>
        <taxon>Eukaryota</taxon>
        <taxon>Metazoa</taxon>
        <taxon>Chordata</taxon>
        <taxon>Craniata</taxon>
        <taxon>Vertebrata</taxon>
        <taxon>Euteleostomi</taxon>
        <taxon>Mammalia</taxon>
        <taxon>Eutheria</taxon>
        <taxon>Laurasiatheria</taxon>
        <taxon>Carnivora</taxon>
        <taxon>Feliformia</taxon>
        <taxon>Herpestidae</taxon>
        <taxon>Suricata</taxon>
    </lineage>
</organism>
<dbReference type="Proteomes" id="UP000472268">
    <property type="component" value="Chromosome 17"/>
</dbReference>
<dbReference type="PANTHER" id="PTHR23045">
    <property type="entry name" value="LEUCINE-RICH REPEAT-CONTAINING PROTEIN 37A"/>
    <property type="match status" value="1"/>
</dbReference>
<sequence>RLCFLQGASSGLCSIRDEGFFRTWRPLWLRDMYRPLSATHVKNMAQKLHDRDSSDEYVTREDLVYNEVRES</sequence>
<name>A0A673UTT5_SURSU</name>
<reference evidence="1" key="2">
    <citation type="submission" date="2025-08" db="UniProtKB">
        <authorList>
            <consortium name="Ensembl"/>
        </authorList>
    </citation>
    <scope>IDENTIFICATION</scope>
</reference>
<evidence type="ECO:0000313" key="1">
    <source>
        <dbReference type="Ensembl" id="ENSSSUP00005024756.1"/>
    </source>
</evidence>
<protein>
    <submittedName>
        <fullName evidence="1">Uncharacterized protein</fullName>
    </submittedName>
</protein>
<proteinExistence type="predicted"/>
<dbReference type="PANTHER" id="PTHR23045:SF9">
    <property type="entry name" value="LEUCINE RICH REPEAT CONTAINING 37A-RELATED"/>
    <property type="match status" value="1"/>
</dbReference>
<dbReference type="Ensembl" id="ENSSSUT00005028334.1">
    <property type="protein sequence ID" value="ENSSSUP00005024756.1"/>
    <property type="gene ID" value="ENSSSUG00005016111.1"/>
</dbReference>
<dbReference type="AlphaFoldDB" id="A0A673UTT5"/>
<evidence type="ECO:0000313" key="2">
    <source>
        <dbReference type="Proteomes" id="UP000472268"/>
    </source>
</evidence>
<accession>A0A673UTT5</accession>
<reference evidence="1" key="3">
    <citation type="submission" date="2025-09" db="UniProtKB">
        <authorList>
            <consortium name="Ensembl"/>
        </authorList>
    </citation>
    <scope>IDENTIFICATION</scope>
</reference>
<keyword evidence="2" id="KW-1185">Reference proteome</keyword>
<reference evidence="1 2" key="1">
    <citation type="submission" date="2019-05" db="EMBL/GenBank/DDBJ databases">
        <title>A Chromosome-scale Meerkat (S. suricatta) Genome Assembly.</title>
        <authorList>
            <person name="Dudchenko O."/>
            <person name="Lieberman Aiden E."/>
            <person name="Tung J."/>
            <person name="Barreiro L.B."/>
            <person name="Clutton-Brock T.H."/>
        </authorList>
    </citation>
    <scope>NUCLEOTIDE SEQUENCE [LARGE SCALE GENOMIC DNA]</scope>
</reference>
<dbReference type="InterPro" id="IPR015753">
    <property type="entry name" value="LRRC37"/>
</dbReference>